<name>A0A921N0T9_9FIRM</name>
<organism evidence="2 3">
    <name type="scientific">Romboutsia timonensis</name>
    <dbReference type="NCBI Taxonomy" id="1776391"/>
    <lineage>
        <taxon>Bacteria</taxon>
        <taxon>Bacillati</taxon>
        <taxon>Bacillota</taxon>
        <taxon>Clostridia</taxon>
        <taxon>Peptostreptococcales</taxon>
        <taxon>Peptostreptococcaceae</taxon>
        <taxon>Romboutsia</taxon>
    </lineage>
</organism>
<keyword evidence="1" id="KW-1133">Transmembrane helix</keyword>
<evidence type="ECO:0000313" key="2">
    <source>
        <dbReference type="EMBL" id="HJG96269.1"/>
    </source>
</evidence>
<accession>A0A921N0T9</accession>
<feature type="transmembrane region" description="Helical" evidence="1">
    <location>
        <begin position="258"/>
        <end position="281"/>
    </location>
</feature>
<feature type="transmembrane region" description="Helical" evidence="1">
    <location>
        <begin position="293"/>
        <end position="310"/>
    </location>
</feature>
<protein>
    <submittedName>
        <fullName evidence="2">Uncharacterized protein</fullName>
    </submittedName>
</protein>
<reference evidence="2" key="1">
    <citation type="journal article" date="2021" name="PeerJ">
        <title>Extensive microbial diversity within the chicken gut microbiome revealed by metagenomics and culture.</title>
        <authorList>
            <person name="Gilroy R."/>
            <person name="Ravi A."/>
            <person name="Getino M."/>
            <person name="Pursley I."/>
            <person name="Horton D.L."/>
            <person name="Alikhan N.F."/>
            <person name="Baker D."/>
            <person name="Gharbi K."/>
            <person name="Hall N."/>
            <person name="Watson M."/>
            <person name="Adriaenssens E.M."/>
            <person name="Foster-Nyarko E."/>
            <person name="Jarju S."/>
            <person name="Secka A."/>
            <person name="Antonio M."/>
            <person name="Oren A."/>
            <person name="Chaudhuri R.R."/>
            <person name="La Ragione R."/>
            <person name="Hildebrand F."/>
            <person name="Pallen M.J."/>
        </authorList>
    </citation>
    <scope>NUCLEOTIDE SEQUENCE</scope>
    <source>
        <strain evidence="2">1277</strain>
    </source>
</reference>
<evidence type="ECO:0000313" key="3">
    <source>
        <dbReference type="Proteomes" id="UP000776700"/>
    </source>
</evidence>
<comment type="caution">
    <text evidence="2">The sequence shown here is derived from an EMBL/GenBank/DDBJ whole genome shotgun (WGS) entry which is preliminary data.</text>
</comment>
<feature type="transmembrane region" description="Helical" evidence="1">
    <location>
        <begin position="80"/>
        <end position="102"/>
    </location>
</feature>
<dbReference type="EMBL" id="DYUB01000135">
    <property type="protein sequence ID" value="HJG96269.1"/>
    <property type="molecule type" value="Genomic_DNA"/>
</dbReference>
<feature type="transmembrane region" description="Helical" evidence="1">
    <location>
        <begin position="215"/>
        <end position="237"/>
    </location>
</feature>
<sequence>MKKLDKKDKTYLNYSTQDGKNLKNIFTDKITLKQKSICYNCKAENNKKSYCKYCGKSLDEVEHLEKVQNIKAFNVDTKPIILTSVTSALILFLISLGIKLLMNFNFGELINVVNPLHIMLGMNLATINLNTSTIMNSGSITIHLGIIIIALIPLFVLSLSNTIFIKNKNTQDILYNSVGVGTTYGLILVIISIFSSTSFSIYQMMNYGISITYRYNIFELFLNGFILGFISTYLTLYKKKYLGQNIYLDILKKAIDSILILYIVIFTILLIISMVDNSYLYEFGLYKYNINKTFILSQLSLYILTFANIIPT</sequence>
<feature type="non-terminal residue" evidence="2">
    <location>
        <position position="312"/>
    </location>
</feature>
<proteinExistence type="predicted"/>
<feature type="transmembrane region" description="Helical" evidence="1">
    <location>
        <begin position="140"/>
        <end position="161"/>
    </location>
</feature>
<evidence type="ECO:0000256" key="1">
    <source>
        <dbReference type="SAM" id="Phobius"/>
    </source>
</evidence>
<dbReference type="AlphaFoldDB" id="A0A921N0T9"/>
<gene>
    <name evidence="2" type="ORF">K8V90_04100</name>
</gene>
<keyword evidence="1" id="KW-0472">Membrane</keyword>
<reference evidence="2" key="2">
    <citation type="submission" date="2021-09" db="EMBL/GenBank/DDBJ databases">
        <authorList>
            <person name="Gilroy R."/>
        </authorList>
    </citation>
    <scope>NUCLEOTIDE SEQUENCE</scope>
    <source>
        <strain evidence="2">1277</strain>
    </source>
</reference>
<dbReference type="Proteomes" id="UP000776700">
    <property type="component" value="Unassembled WGS sequence"/>
</dbReference>
<keyword evidence="1" id="KW-0812">Transmembrane</keyword>
<feature type="transmembrane region" description="Helical" evidence="1">
    <location>
        <begin position="173"/>
        <end position="195"/>
    </location>
</feature>